<dbReference type="SUPFAM" id="SSF57879">
    <property type="entry name" value="Zinc domain conserved in yeast copper-regulated transcription factors"/>
    <property type="match status" value="1"/>
</dbReference>
<dbReference type="InterPro" id="IPR051763">
    <property type="entry name" value="Copper_Homeo_Regul"/>
</dbReference>
<keyword evidence="6" id="KW-0804">Transcription</keyword>
<dbReference type="GO" id="GO:0045944">
    <property type="term" value="P:positive regulation of transcription by RNA polymerase II"/>
    <property type="evidence" value="ECO:0007669"/>
    <property type="project" value="TreeGrafter"/>
</dbReference>
<evidence type="ECO:0000259" key="9">
    <source>
        <dbReference type="PROSITE" id="PS50073"/>
    </source>
</evidence>
<evidence type="ECO:0000313" key="11">
    <source>
        <dbReference type="EnsemblFungi" id="EJT73849"/>
    </source>
</evidence>
<comment type="subcellular location">
    <subcellularLocation>
        <location evidence="1">Nucleus</location>
    </subcellularLocation>
</comment>
<protein>
    <recommendedName>
        <fullName evidence="9">Copper-fist domain-containing protein</fullName>
    </recommendedName>
</protein>
<dbReference type="SMART" id="SM00412">
    <property type="entry name" value="Cu_FIST"/>
    <property type="match status" value="1"/>
</dbReference>
<dbReference type="HOGENOM" id="CLU_022327_1_0_1"/>
<keyword evidence="4" id="KW-0186">Copper</keyword>
<dbReference type="GO" id="GO:0000981">
    <property type="term" value="F:DNA-binding transcription factor activity, RNA polymerase II-specific"/>
    <property type="evidence" value="ECO:0007669"/>
    <property type="project" value="TreeGrafter"/>
</dbReference>
<evidence type="ECO:0000313" key="10">
    <source>
        <dbReference type="EMBL" id="EJT73849.1"/>
    </source>
</evidence>
<dbReference type="PRINTS" id="PR00617">
    <property type="entry name" value="COPPERFIST"/>
</dbReference>
<dbReference type="GO" id="GO:0006879">
    <property type="term" value="P:intracellular iron ion homeostasis"/>
    <property type="evidence" value="ECO:0007669"/>
    <property type="project" value="TreeGrafter"/>
</dbReference>
<dbReference type="Gene3D" id="3.90.430.10">
    <property type="entry name" value="Copper fist DNA-binding domain"/>
    <property type="match status" value="1"/>
</dbReference>
<keyword evidence="12" id="KW-1185">Reference proteome</keyword>
<dbReference type="VEuPathDB" id="FungiDB:GGTG_07704"/>
<keyword evidence="5" id="KW-0805">Transcription regulation</keyword>
<keyword evidence="3" id="KW-0862">Zinc</keyword>
<gene>
    <name evidence="11" type="primary">20348162</name>
    <name evidence="10" type="ORF">GGTG_07704</name>
</gene>
<dbReference type="GO" id="GO:0006878">
    <property type="term" value="P:intracellular copper ion homeostasis"/>
    <property type="evidence" value="ECO:0007669"/>
    <property type="project" value="TreeGrafter"/>
</dbReference>
<reference evidence="11" key="5">
    <citation type="submission" date="2018-04" db="UniProtKB">
        <authorList>
            <consortium name="EnsemblFungi"/>
        </authorList>
    </citation>
    <scope>IDENTIFICATION</scope>
    <source>
        <strain evidence="11">R3-111a-1</strain>
    </source>
</reference>
<feature type="compositionally biased region" description="Basic residues" evidence="8">
    <location>
        <begin position="165"/>
        <end position="174"/>
    </location>
</feature>
<feature type="compositionally biased region" description="Low complexity" evidence="8">
    <location>
        <begin position="127"/>
        <end position="139"/>
    </location>
</feature>
<evidence type="ECO:0000256" key="1">
    <source>
        <dbReference type="ARBA" id="ARBA00004123"/>
    </source>
</evidence>
<dbReference type="GeneID" id="20348162"/>
<dbReference type="STRING" id="644352.J3P2F7"/>
<accession>J3P2F7</accession>
<sequence>MIIDGEKWACEACVRGHRVSNCQHSDRPLQHINKKGRPVSQCQHCRSMRKSRQSHIKCDCGEKSHKCAHLKTTVEGHRDSCCCNHGGRCTCSHKKEPQLDPVPESDSDDHATTVSATVSCGALGKPAAATKQTAAKGGAVRSRRRANTIHSDGGASLTFDENGRHKPTYKHAKASSKCEPYPLKRVNSVHSTSSLPNRSPADSPAAVGYGAADMASGPEAAARRAVKSEATSPLLTPGFSQLNGQLTPLDLSGIEYPRYVPGAGSAGFDLFGTGGLADHEGPMFSAGLTAPHVDWSHYDLDFGRSGGDGFASSSYGGGAHGYTGAGAFDFSGSEQAPTMTTATSGDVSEVEDFMGPGGADDYDVGSAFGAAYSGLASGAADLSALEYEDFDPVSKVQGALGAGTGTKLYATSSAAGTADDSVLAAVPASAAFADDPLFWMNDYPHGMPIIDNSTPDPNGLYNWDTR</sequence>
<proteinExistence type="predicted"/>
<dbReference type="Pfam" id="PF00649">
    <property type="entry name" value="Copper-fist"/>
    <property type="match status" value="1"/>
</dbReference>
<keyword evidence="7" id="KW-0539">Nucleus</keyword>
<dbReference type="GO" id="GO:0005634">
    <property type="term" value="C:nucleus"/>
    <property type="evidence" value="ECO:0007669"/>
    <property type="project" value="UniProtKB-SubCell"/>
</dbReference>
<evidence type="ECO:0000256" key="2">
    <source>
        <dbReference type="ARBA" id="ARBA00022723"/>
    </source>
</evidence>
<keyword evidence="2" id="KW-0479">Metal-binding</keyword>
<dbReference type="OrthoDB" id="5600085at2759"/>
<dbReference type="PANTHER" id="PTHR28088:SF5">
    <property type="entry name" value="TRANSCRIPTIONAL ACTIVATOR HAA1-RELATED"/>
    <property type="match status" value="1"/>
</dbReference>
<reference evidence="10" key="2">
    <citation type="submission" date="2010-07" db="EMBL/GenBank/DDBJ databases">
        <authorList>
            <consortium name="The Broad Institute Genome Sequencing Platform"/>
            <consortium name="Broad Institute Genome Sequencing Center for Infectious Disease"/>
            <person name="Ma L.-J."/>
            <person name="Dead R."/>
            <person name="Young S."/>
            <person name="Zeng Q."/>
            <person name="Koehrsen M."/>
            <person name="Alvarado L."/>
            <person name="Berlin A."/>
            <person name="Chapman S.B."/>
            <person name="Chen Z."/>
            <person name="Freedman E."/>
            <person name="Gellesch M."/>
            <person name="Goldberg J."/>
            <person name="Griggs A."/>
            <person name="Gujja S."/>
            <person name="Heilman E.R."/>
            <person name="Heiman D."/>
            <person name="Hepburn T."/>
            <person name="Howarth C."/>
            <person name="Jen D."/>
            <person name="Larson L."/>
            <person name="Mehta T."/>
            <person name="Neiman D."/>
            <person name="Pearson M."/>
            <person name="Roberts A."/>
            <person name="Saif S."/>
            <person name="Shea T."/>
            <person name="Shenoy N."/>
            <person name="Sisk P."/>
            <person name="Stolte C."/>
            <person name="Sykes S."/>
            <person name="Walk T."/>
            <person name="White J."/>
            <person name="Yandava C."/>
            <person name="Haas B."/>
            <person name="Nusbaum C."/>
            <person name="Birren B."/>
        </authorList>
    </citation>
    <scope>NUCLEOTIDE SEQUENCE</scope>
    <source>
        <strain evidence="10">R3-111a-1</strain>
    </source>
</reference>
<feature type="region of interest" description="Disordered" evidence="8">
    <location>
        <begin position="125"/>
        <end position="176"/>
    </location>
</feature>
<evidence type="ECO:0000256" key="5">
    <source>
        <dbReference type="ARBA" id="ARBA00023015"/>
    </source>
</evidence>
<evidence type="ECO:0000256" key="8">
    <source>
        <dbReference type="SAM" id="MobiDB-lite"/>
    </source>
</evidence>
<evidence type="ECO:0000256" key="3">
    <source>
        <dbReference type="ARBA" id="ARBA00022833"/>
    </source>
</evidence>
<dbReference type="InterPro" id="IPR001083">
    <property type="entry name" value="Cu_fist_DNA-bd_dom"/>
</dbReference>
<organism evidence="10">
    <name type="scientific">Gaeumannomyces tritici (strain R3-111a-1)</name>
    <name type="common">Wheat and barley take-all root rot fungus</name>
    <name type="synonym">Gaeumannomyces graminis var. tritici</name>
    <dbReference type="NCBI Taxonomy" id="644352"/>
    <lineage>
        <taxon>Eukaryota</taxon>
        <taxon>Fungi</taxon>
        <taxon>Dikarya</taxon>
        <taxon>Ascomycota</taxon>
        <taxon>Pezizomycotina</taxon>
        <taxon>Sordariomycetes</taxon>
        <taxon>Sordariomycetidae</taxon>
        <taxon>Magnaporthales</taxon>
        <taxon>Magnaporthaceae</taxon>
        <taxon>Gaeumannomyces</taxon>
    </lineage>
</organism>
<dbReference type="EMBL" id="GL385398">
    <property type="protein sequence ID" value="EJT73849.1"/>
    <property type="molecule type" value="Genomic_DNA"/>
</dbReference>
<dbReference type="RefSeq" id="XP_009223793.1">
    <property type="nucleotide sequence ID" value="XM_009225529.1"/>
</dbReference>
<dbReference type="eggNOG" id="ENOG502S7CA">
    <property type="taxonomic scope" value="Eukaryota"/>
</dbReference>
<evidence type="ECO:0000256" key="6">
    <source>
        <dbReference type="ARBA" id="ARBA00023163"/>
    </source>
</evidence>
<reference evidence="12" key="1">
    <citation type="submission" date="2010-07" db="EMBL/GenBank/DDBJ databases">
        <title>The genome sequence of Gaeumannomyces graminis var. tritici strain R3-111a-1.</title>
        <authorList>
            <consortium name="The Broad Institute Genome Sequencing Platform"/>
            <person name="Ma L.-J."/>
            <person name="Dead R."/>
            <person name="Young S."/>
            <person name="Zeng Q."/>
            <person name="Koehrsen M."/>
            <person name="Alvarado L."/>
            <person name="Berlin A."/>
            <person name="Chapman S.B."/>
            <person name="Chen Z."/>
            <person name="Freedman E."/>
            <person name="Gellesch M."/>
            <person name="Goldberg J."/>
            <person name="Griggs A."/>
            <person name="Gujja S."/>
            <person name="Heilman E.R."/>
            <person name="Heiman D."/>
            <person name="Hepburn T."/>
            <person name="Howarth C."/>
            <person name="Jen D."/>
            <person name="Larson L."/>
            <person name="Mehta T."/>
            <person name="Neiman D."/>
            <person name="Pearson M."/>
            <person name="Roberts A."/>
            <person name="Saif S."/>
            <person name="Shea T."/>
            <person name="Shenoy N."/>
            <person name="Sisk P."/>
            <person name="Stolte C."/>
            <person name="Sykes S."/>
            <person name="Walk T."/>
            <person name="White J."/>
            <person name="Yandava C."/>
            <person name="Haas B."/>
            <person name="Nusbaum C."/>
            <person name="Birren B."/>
        </authorList>
    </citation>
    <scope>NUCLEOTIDE SEQUENCE [LARGE SCALE GENOMIC DNA]</scope>
    <source>
        <strain evidence="12">R3-111a-1</strain>
    </source>
</reference>
<feature type="domain" description="Copper-fist" evidence="9">
    <location>
        <begin position="1"/>
        <end position="39"/>
    </location>
</feature>
<dbReference type="PANTHER" id="PTHR28088">
    <property type="entry name" value="TRANSCRIPTIONAL ACTIVATOR HAA1-RELATED"/>
    <property type="match status" value="1"/>
</dbReference>
<dbReference type="SMART" id="SM01090">
    <property type="entry name" value="Copper-fist"/>
    <property type="match status" value="1"/>
</dbReference>
<dbReference type="Proteomes" id="UP000006039">
    <property type="component" value="Unassembled WGS sequence"/>
</dbReference>
<reference evidence="11" key="4">
    <citation type="journal article" date="2015" name="G3 (Bethesda)">
        <title>Genome sequences of three phytopathogenic species of the Magnaporthaceae family of fungi.</title>
        <authorList>
            <person name="Okagaki L.H."/>
            <person name="Nunes C.C."/>
            <person name="Sailsbery J."/>
            <person name="Clay B."/>
            <person name="Brown D."/>
            <person name="John T."/>
            <person name="Oh Y."/>
            <person name="Young N."/>
            <person name="Fitzgerald M."/>
            <person name="Haas B.J."/>
            <person name="Zeng Q."/>
            <person name="Young S."/>
            <person name="Adiconis X."/>
            <person name="Fan L."/>
            <person name="Levin J.Z."/>
            <person name="Mitchell T.K."/>
            <person name="Okubara P.A."/>
            <person name="Farman M.L."/>
            <person name="Kohn L.M."/>
            <person name="Birren B."/>
            <person name="Ma L.-J."/>
            <person name="Dean R.A."/>
        </authorList>
    </citation>
    <scope>NUCLEOTIDE SEQUENCE</scope>
    <source>
        <strain evidence="11">R3-111a-1</strain>
    </source>
</reference>
<dbReference type="GO" id="GO:0000978">
    <property type="term" value="F:RNA polymerase II cis-regulatory region sequence-specific DNA binding"/>
    <property type="evidence" value="ECO:0007669"/>
    <property type="project" value="TreeGrafter"/>
</dbReference>
<dbReference type="PROSITE" id="PS50073">
    <property type="entry name" value="COPPER_FIST_2"/>
    <property type="match status" value="1"/>
</dbReference>
<evidence type="ECO:0000256" key="7">
    <source>
        <dbReference type="ARBA" id="ARBA00023242"/>
    </source>
</evidence>
<name>J3P2F7_GAET3</name>
<dbReference type="FunFam" id="3.90.430.10:FF:000001">
    <property type="entry name" value="Copper fist DNA-binding protein"/>
    <property type="match status" value="1"/>
</dbReference>
<evidence type="ECO:0000313" key="12">
    <source>
        <dbReference type="Proteomes" id="UP000006039"/>
    </source>
</evidence>
<dbReference type="EnsemblFungi" id="EJT73849">
    <property type="protein sequence ID" value="EJT73849"/>
    <property type="gene ID" value="GGTG_07704"/>
</dbReference>
<dbReference type="AlphaFoldDB" id="J3P2F7"/>
<dbReference type="InterPro" id="IPR036395">
    <property type="entry name" value="Cu_fist_DNA-bd_dom_sf"/>
</dbReference>
<reference evidence="10" key="3">
    <citation type="submission" date="2010-09" db="EMBL/GenBank/DDBJ databases">
        <title>Annotation of Gaeumannomyces graminis var. tritici R3-111a-1.</title>
        <authorList>
            <consortium name="The Broad Institute Genome Sequencing Platform"/>
            <person name="Ma L.-J."/>
            <person name="Dead R."/>
            <person name="Young S.K."/>
            <person name="Zeng Q."/>
            <person name="Gargeya S."/>
            <person name="Fitzgerald M."/>
            <person name="Haas B."/>
            <person name="Abouelleil A."/>
            <person name="Alvarado L."/>
            <person name="Arachchi H.M."/>
            <person name="Berlin A."/>
            <person name="Brown A."/>
            <person name="Chapman S.B."/>
            <person name="Chen Z."/>
            <person name="Dunbar C."/>
            <person name="Freedman E."/>
            <person name="Gearin G."/>
            <person name="Gellesch M."/>
            <person name="Goldberg J."/>
            <person name="Griggs A."/>
            <person name="Gujja S."/>
            <person name="Heiman D."/>
            <person name="Howarth C."/>
            <person name="Larson L."/>
            <person name="Lui A."/>
            <person name="MacDonald P.J.P."/>
            <person name="Mehta T."/>
            <person name="Montmayeur A."/>
            <person name="Murphy C."/>
            <person name="Neiman D."/>
            <person name="Pearson M."/>
            <person name="Priest M."/>
            <person name="Roberts A."/>
            <person name="Saif S."/>
            <person name="Shea T."/>
            <person name="Shenoy N."/>
            <person name="Sisk P."/>
            <person name="Stolte C."/>
            <person name="Sykes S."/>
            <person name="Yandava C."/>
            <person name="Wortman J."/>
            <person name="Nusbaum C."/>
            <person name="Birren B."/>
        </authorList>
    </citation>
    <scope>NUCLEOTIDE SEQUENCE</scope>
    <source>
        <strain evidence="10">R3-111a-1</strain>
    </source>
</reference>
<evidence type="ECO:0000256" key="4">
    <source>
        <dbReference type="ARBA" id="ARBA00023008"/>
    </source>
</evidence>
<dbReference type="GO" id="GO:0005507">
    <property type="term" value="F:copper ion binding"/>
    <property type="evidence" value="ECO:0007669"/>
    <property type="project" value="InterPro"/>
</dbReference>